<evidence type="ECO:0000313" key="2">
    <source>
        <dbReference type="EMBL" id="QWZ06742.1"/>
    </source>
</evidence>
<dbReference type="Pfam" id="PF20060">
    <property type="entry name" value="DUF6459"/>
    <property type="match status" value="1"/>
</dbReference>
<dbReference type="KEGG" id="nps:KRR39_14475"/>
<proteinExistence type="predicted"/>
<feature type="region of interest" description="Disordered" evidence="1">
    <location>
        <begin position="52"/>
        <end position="74"/>
    </location>
</feature>
<evidence type="ECO:0000256" key="1">
    <source>
        <dbReference type="SAM" id="MobiDB-lite"/>
    </source>
</evidence>
<sequence length="188" mass="20662">MSSTNPPAPLPPPVQARRPPGLPGELATVTRLGPPSDEREVVPVAEVQGSLALDPRRARSSPAAPELRLVPGTGSREQREVQAWAARFAQATVEVLGGDRPLPQLLRWTTARVYQDLDRRVRILGRTAPAPDRLRTIRPQVRSVHVFLPQPGSAEVSVHVRHGQRSRAIAARLERRHGRWTCVALQLG</sequence>
<organism evidence="2 3">
    <name type="scientific">Nocardioides panacis</name>
    <dbReference type="NCBI Taxonomy" id="2849501"/>
    <lineage>
        <taxon>Bacteria</taxon>
        <taxon>Bacillati</taxon>
        <taxon>Actinomycetota</taxon>
        <taxon>Actinomycetes</taxon>
        <taxon>Propionibacteriales</taxon>
        <taxon>Nocardioidaceae</taxon>
        <taxon>Nocardioides</taxon>
    </lineage>
</organism>
<gene>
    <name evidence="2" type="ORF">KRR39_14475</name>
</gene>
<dbReference type="AlphaFoldDB" id="A0A975XYU1"/>
<name>A0A975XYU1_9ACTN</name>
<feature type="region of interest" description="Disordered" evidence="1">
    <location>
        <begin position="1"/>
        <end position="37"/>
    </location>
</feature>
<dbReference type="RefSeq" id="WP_216937915.1">
    <property type="nucleotide sequence ID" value="NZ_CP077062.1"/>
</dbReference>
<dbReference type="Proteomes" id="UP000683575">
    <property type="component" value="Chromosome"/>
</dbReference>
<dbReference type="EMBL" id="CP077062">
    <property type="protein sequence ID" value="QWZ06742.1"/>
    <property type="molecule type" value="Genomic_DNA"/>
</dbReference>
<dbReference type="InterPro" id="IPR045596">
    <property type="entry name" value="DUF6459"/>
</dbReference>
<accession>A0A975XYU1</accession>
<keyword evidence="3" id="KW-1185">Reference proteome</keyword>
<evidence type="ECO:0000313" key="3">
    <source>
        <dbReference type="Proteomes" id="UP000683575"/>
    </source>
</evidence>
<reference evidence="2" key="1">
    <citation type="submission" date="2021-06" db="EMBL/GenBank/DDBJ databases">
        <title>Complete genome sequence of Nocardioides sp. G188.</title>
        <authorList>
            <person name="Im W.-T."/>
        </authorList>
    </citation>
    <scope>NUCLEOTIDE SEQUENCE</scope>
    <source>
        <strain evidence="2">G188</strain>
    </source>
</reference>
<protein>
    <submittedName>
        <fullName evidence="2">Uncharacterized protein</fullName>
    </submittedName>
</protein>
<feature type="compositionally biased region" description="Pro residues" evidence="1">
    <location>
        <begin position="1"/>
        <end position="14"/>
    </location>
</feature>